<dbReference type="Proteomes" id="UP001428817">
    <property type="component" value="Unassembled WGS sequence"/>
</dbReference>
<name>A0ABP9PPJ6_9PSEU</name>
<dbReference type="RefSeq" id="WP_345702635.1">
    <property type="nucleotide sequence ID" value="NZ_BAABJP010000005.1"/>
</dbReference>
<evidence type="ECO:0000313" key="3">
    <source>
        <dbReference type="EMBL" id="GAA5149999.1"/>
    </source>
</evidence>
<feature type="domain" description="Mce/MlaD" evidence="2">
    <location>
        <begin position="41"/>
        <end position="121"/>
    </location>
</feature>
<keyword evidence="1" id="KW-0472">Membrane</keyword>
<feature type="transmembrane region" description="Helical" evidence="1">
    <location>
        <begin position="12"/>
        <end position="30"/>
    </location>
</feature>
<dbReference type="PANTHER" id="PTHR33371">
    <property type="entry name" value="INTERMEMBRANE PHOSPHOLIPID TRANSPORT SYSTEM BINDING PROTEIN MLAD-RELATED"/>
    <property type="match status" value="1"/>
</dbReference>
<protein>
    <recommendedName>
        <fullName evidence="2">Mce/MlaD domain-containing protein</fullName>
    </recommendedName>
</protein>
<proteinExistence type="predicted"/>
<keyword evidence="1" id="KW-1133">Transmembrane helix</keyword>
<dbReference type="InterPro" id="IPR052336">
    <property type="entry name" value="MlaD_Phospholipid_Transporter"/>
</dbReference>
<evidence type="ECO:0000313" key="4">
    <source>
        <dbReference type="Proteomes" id="UP001428817"/>
    </source>
</evidence>
<comment type="caution">
    <text evidence="3">The sequence shown here is derived from an EMBL/GenBank/DDBJ whole genome shotgun (WGS) entry which is preliminary data.</text>
</comment>
<keyword evidence="1" id="KW-0812">Transmembrane</keyword>
<dbReference type="Pfam" id="PF02470">
    <property type="entry name" value="MlaD"/>
    <property type="match status" value="1"/>
</dbReference>
<gene>
    <name evidence="3" type="ORF">GCM10023321_14750</name>
</gene>
<dbReference type="EMBL" id="BAABJP010000005">
    <property type="protein sequence ID" value="GAA5149999.1"/>
    <property type="molecule type" value="Genomic_DNA"/>
</dbReference>
<dbReference type="InterPro" id="IPR003399">
    <property type="entry name" value="Mce/MlaD"/>
</dbReference>
<sequence>MDPSTTRRRQLLTGATFLLVVLALLVGVFYKQALLAMVRPGETIQAEFARAYKLDPAESAVKIAGSPVGVVRSVEPTERGTSLVTMRVDEDTRRLLGEAPTAMVRPTTILGGRYYVDLRPGGRPGAFLAERIPVERAKTPVELNEALEGLQPRAVEGMRGTLAQVDQTLRAGGSDALREFVTAAPAPLRSLGPVVASARGEQPEVDLARLVTDTDKAAGALLRRDGQLDGVLRSLDTATAALAERRGPLAEGVDRLPSALAAIDLAARRVSVTLDDLRDTAPRLHDTAAEFDPLMARLDPMLAELRPVTARLPGVLRDGRSLVHQLIPVSTLGRDVFDDLRGPVLDRINGPVNDMLRTEWKGTGRFAGGGDNGNNVYQQIAAMISNVANSTVQHDQNGSAINFELGEGPSMVNGMPFGLDNMTGRLDGIGGPPR</sequence>
<keyword evidence="4" id="KW-1185">Reference proteome</keyword>
<evidence type="ECO:0000259" key="2">
    <source>
        <dbReference type="Pfam" id="PF02470"/>
    </source>
</evidence>
<evidence type="ECO:0000256" key="1">
    <source>
        <dbReference type="SAM" id="Phobius"/>
    </source>
</evidence>
<organism evidence="3 4">
    <name type="scientific">Pseudonocardia eucalypti</name>
    <dbReference type="NCBI Taxonomy" id="648755"/>
    <lineage>
        <taxon>Bacteria</taxon>
        <taxon>Bacillati</taxon>
        <taxon>Actinomycetota</taxon>
        <taxon>Actinomycetes</taxon>
        <taxon>Pseudonocardiales</taxon>
        <taxon>Pseudonocardiaceae</taxon>
        <taxon>Pseudonocardia</taxon>
    </lineage>
</organism>
<accession>A0ABP9PPJ6</accession>
<dbReference type="PANTHER" id="PTHR33371:SF4">
    <property type="entry name" value="INTERMEMBRANE PHOSPHOLIPID TRANSPORT SYSTEM BINDING PROTEIN MLAD"/>
    <property type="match status" value="1"/>
</dbReference>
<reference evidence="4" key="1">
    <citation type="journal article" date="2019" name="Int. J. Syst. Evol. Microbiol.">
        <title>The Global Catalogue of Microorganisms (GCM) 10K type strain sequencing project: providing services to taxonomists for standard genome sequencing and annotation.</title>
        <authorList>
            <consortium name="The Broad Institute Genomics Platform"/>
            <consortium name="The Broad Institute Genome Sequencing Center for Infectious Disease"/>
            <person name="Wu L."/>
            <person name="Ma J."/>
        </authorList>
    </citation>
    <scope>NUCLEOTIDE SEQUENCE [LARGE SCALE GENOMIC DNA]</scope>
    <source>
        <strain evidence="4">JCM 18303</strain>
    </source>
</reference>